<evidence type="ECO:0000256" key="5">
    <source>
        <dbReference type="ARBA" id="ARBA00023136"/>
    </source>
</evidence>
<dbReference type="InterPro" id="IPR049555">
    <property type="entry name" value="GDT1-like_CS"/>
</dbReference>
<evidence type="ECO:0000256" key="6">
    <source>
        <dbReference type="RuleBase" id="RU365102"/>
    </source>
</evidence>
<dbReference type="GO" id="GO:0032468">
    <property type="term" value="P:Golgi calcium ion homeostasis"/>
    <property type="evidence" value="ECO:0007669"/>
    <property type="project" value="TreeGrafter"/>
</dbReference>
<comment type="subcellular location">
    <subcellularLocation>
        <location evidence="1 6">Membrane</location>
        <topology evidence="1 6">Multi-pass membrane protein</topology>
    </subcellularLocation>
</comment>
<dbReference type="STRING" id="418985.A0A1V9XHE6"/>
<dbReference type="InParanoid" id="A0A1V9XHE6"/>
<keyword evidence="6" id="KW-0732">Signal</keyword>
<dbReference type="GO" id="GO:0005794">
    <property type="term" value="C:Golgi apparatus"/>
    <property type="evidence" value="ECO:0007669"/>
    <property type="project" value="TreeGrafter"/>
</dbReference>
<evidence type="ECO:0000256" key="2">
    <source>
        <dbReference type="ARBA" id="ARBA00009190"/>
    </source>
</evidence>
<dbReference type="Proteomes" id="UP000192247">
    <property type="component" value="Unassembled WGS sequence"/>
</dbReference>
<dbReference type="OrthoDB" id="442680at2759"/>
<name>A0A1V9XHE6_9ACAR</name>
<keyword evidence="3 6" id="KW-0812">Transmembrane</keyword>
<keyword evidence="8" id="KW-1185">Reference proteome</keyword>
<proteinExistence type="inferred from homology"/>
<dbReference type="GO" id="GO:0016020">
    <property type="term" value="C:membrane"/>
    <property type="evidence" value="ECO:0007669"/>
    <property type="project" value="UniProtKB-SubCell"/>
</dbReference>
<dbReference type="PANTHER" id="PTHR12608">
    <property type="entry name" value="TRANSMEMBRANE PROTEIN HTP-1 RELATED"/>
    <property type="match status" value="1"/>
</dbReference>
<dbReference type="PROSITE" id="PS01214">
    <property type="entry name" value="UPF0016"/>
    <property type="match status" value="1"/>
</dbReference>
<organism evidence="7 8">
    <name type="scientific">Tropilaelaps mercedesae</name>
    <dbReference type="NCBI Taxonomy" id="418985"/>
    <lineage>
        <taxon>Eukaryota</taxon>
        <taxon>Metazoa</taxon>
        <taxon>Ecdysozoa</taxon>
        <taxon>Arthropoda</taxon>
        <taxon>Chelicerata</taxon>
        <taxon>Arachnida</taxon>
        <taxon>Acari</taxon>
        <taxon>Parasitiformes</taxon>
        <taxon>Mesostigmata</taxon>
        <taxon>Gamasina</taxon>
        <taxon>Dermanyssoidea</taxon>
        <taxon>Laelapidae</taxon>
        <taxon>Tropilaelaps</taxon>
    </lineage>
</organism>
<gene>
    <name evidence="7" type="ORF">BIW11_03715</name>
</gene>
<dbReference type="PANTHER" id="PTHR12608:SF1">
    <property type="entry name" value="TRANSMEMBRANE PROTEIN 165"/>
    <property type="match status" value="1"/>
</dbReference>
<evidence type="ECO:0000256" key="4">
    <source>
        <dbReference type="ARBA" id="ARBA00022989"/>
    </source>
</evidence>
<keyword evidence="5 6" id="KW-0472">Membrane</keyword>
<sequence length="122" mass="13166">MSSLPKHELMLWVGVFVCLVHLPNRLFAARINEDNKPRLAVINSSSAGRFLPGFVSSLSLTLVSELGDKTFFIAAILAMKNSRVTVFFGCMSALISMTVLSVGLGFAANAVPTVYTHYISIG</sequence>
<dbReference type="EMBL" id="MNPL01011069">
    <property type="protein sequence ID" value="OQR72782.1"/>
    <property type="molecule type" value="Genomic_DNA"/>
</dbReference>
<accession>A0A1V9XHE6</accession>
<evidence type="ECO:0000256" key="1">
    <source>
        <dbReference type="ARBA" id="ARBA00004141"/>
    </source>
</evidence>
<comment type="caution">
    <text evidence="6">Lacks conserved residue(s) required for the propagation of feature annotation.</text>
</comment>
<reference evidence="7 8" key="1">
    <citation type="journal article" date="2017" name="Gigascience">
        <title>Draft genome of the honey bee ectoparasitic mite, Tropilaelaps mercedesae, is shaped by the parasitic life history.</title>
        <authorList>
            <person name="Dong X."/>
            <person name="Armstrong S.D."/>
            <person name="Xia D."/>
            <person name="Makepeace B.L."/>
            <person name="Darby A.C."/>
            <person name="Kadowaki T."/>
        </authorList>
    </citation>
    <scope>NUCLEOTIDE SEQUENCE [LARGE SCALE GENOMIC DNA]</scope>
    <source>
        <strain evidence="7">Wuxi-XJTLU</strain>
    </source>
</reference>
<evidence type="ECO:0000256" key="3">
    <source>
        <dbReference type="ARBA" id="ARBA00022692"/>
    </source>
</evidence>
<feature type="chain" id="PRO_5017495254" description="GDT1 family protein" evidence="6">
    <location>
        <begin position="29"/>
        <end position="122"/>
    </location>
</feature>
<feature type="signal peptide" evidence="6">
    <location>
        <begin position="1"/>
        <end position="28"/>
    </location>
</feature>
<dbReference type="GO" id="GO:0032472">
    <property type="term" value="P:Golgi calcium ion transport"/>
    <property type="evidence" value="ECO:0007669"/>
    <property type="project" value="TreeGrafter"/>
</dbReference>
<evidence type="ECO:0000313" key="7">
    <source>
        <dbReference type="EMBL" id="OQR72782.1"/>
    </source>
</evidence>
<dbReference type="GO" id="GO:0015085">
    <property type="term" value="F:calcium ion transmembrane transporter activity"/>
    <property type="evidence" value="ECO:0007669"/>
    <property type="project" value="TreeGrafter"/>
</dbReference>
<keyword evidence="4 6" id="KW-1133">Transmembrane helix</keyword>
<protein>
    <recommendedName>
        <fullName evidence="6">GDT1 family protein</fullName>
    </recommendedName>
</protein>
<comment type="similarity">
    <text evidence="2 6">Belongs to the GDT1 family.</text>
</comment>
<dbReference type="Pfam" id="PF01169">
    <property type="entry name" value="GDT1"/>
    <property type="match status" value="1"/>
</dbReference>
<dbReference type="AlphaFoldDB" id="A0A1V9XHE6"/>
<comment type="caution">
    <text evidence="7">The sequence shown here is derived from an EMBL/GenBank/DDBJ whole genome shotgun (WGS) entry which is preliminary data.</text>
</comment>
<dbReference type="GO" id="GO:0005384">
    <property type="term" value="F:manganese ion transmembrane transporter activity"/>
    <property type="evidence" value="ECO:0007669"/>
    <property type="project" value="TreeGrafter"/>
</dbReference>
<evidence type="ECO:0000313" key="8">
    <source>
        <dbReference type="Proteomes" id="UP000192247"/>
    </source>
</evidence>
<feature type="transmembrane region" description="Helical" evidence="6">
    <location>
        <begin position="84"/>
        <end position="108"/>
    </location>
</feature>
<dbReference type="InterPro" id="IPR001727">
    <property type="entry name" value="GDT1-like"/>
</dbReference>